<dbReference type="OrthoDB" id="10062343at2759"/>
<name>A0A814E3U1_9BILA</name>
<organism evidence="1 4">
    <name type="scientific">Adineta steineri</name>
    <dbReference type="NCBI Taxonomy" id="433720"/>
    <lineage>
        <taxon>Eukaryota</taxon>
        <taxon>Metazoa</taxon>
        <taxon>Spiralia</taxon>
        <taxon>Gnathifera</taxon>
        <taxon>Rotifera</taxon>
        <taxon>Eurotatoria</taxon>
        <taxon>Bdelloidea</taxon>
        <taxon>Adinetida</taxon>
        <taxon>Adinetidae</taxon>
        <taxon>Adineta</taxon>
    </lineage>
</organism>
<comment type="caution">
    <text evidence="1">The sequence shown here is derived from an EMBL/GenBank/DDBJ whole genome shotgun (WGS) entry which is preliminary data.</text>
</comment>
<dbReference type="AlphaFoldDB" id="A0A814E3U1"/>
<dbReference type="Proteomes" id="UP000663877">
    <property type="component" value="Unassembled WGS sequence"/>
</dbReference>
<evidence type="ECO:0000313" key="1">
    <source>
        <dbReference type="EMBL" id="CAF0964258.1"/>
    </source>
</evidence>
<evidence type="ECO:0000313" key="4">
    <source>
        <dbReference type="Proteomes" id="UP000663877"/>
    </source>
</evidence>
<evidence type="ECO:0000313" key="3">
    <source>
        <dbReference type="Proteomes" id="UP000663832"/>
    </source>
</evidence>
<dbReference type="EMBL" id="CAJNOM010003668">
    <property type="protein sequence ID" value="CAF1648106.1"/>
    <property type="molecule type" value="Genomic_DNA"/>
</dbReference>
<reference evidence="1" key="1">
    <citation type="submission" date="2021-02" db="EMBL/GenBank/DDBJ databases">
        <authorList>
            <person name="Nowell W R."/>
        </authorList>
    </citation>
    <scope>NUCLEOTIDE SEQUENCE</scope>
</reference>
<proteinExistence type="predicted"/>
<protein>
    <submittedName>
        <fullName evidence="1">Uncharacterized protein</fullName>
    </submittedName>
</protein>
<dbReference type="Proteomes" id="UP000663832">
    <property type="component" value="Unassembled WGS sequence"/>
</dbReference>
<evidence type="ECO:0000313" key="2">
    <source>
        <dbReference type="EMBL" id="CAF1648106.1"/>
    </source>
</evidence>
<dbReference type="PANTHER" id="PTHR46601:SF2">
    <property type="entry name" value="UBIQUITIN-LIKE PROTEASE FAMILY PROFILE DOMAIN-CONTAINING PROTEIN"/>
    <property type="match status" value="1"/>
</dbReference>
<dbReference type="EMBL" id="CAJNOI010000058">
    <property type="protein sequence ID" value="CAF0964258.1"/>
    <property type="molecule type" value="Genomic_DNA"/>
</dbReference>
<accession>A0A814E3U1</accession>
<dbReference type="PANTHER" id="PTHR46601">
    <property type="entry name" value="ULP_PROTEASE DOMAIN-CONTAINING PROTEIN"/>
    <property type="match status" value="1"/>
</dbReference>
<gene>
    <name evidence="1" type="ORF">BJG266_LOCUS13981</name>
    <name evidence="2" type="ORF">QVE165_LOCUS60822</name>
</gene>
<keyword evidence="3" id="KW-1185">Reference proteome</keyword>
<sequence>MKAKARARNNSIRTVLRGLGLAKFRAENKVRQQKFRENKKKSLIDKPFPSSFKSWQSFGKALKKIPKSTHKRTTLQLADKLKNDVPNFYLRDDVSYQLPGKKDTVVVKDDDGSKVTYQKRILFNNLRENYELFKEENKNVLLSRTSFAELRPSFVVPKAALAHRNCLCLYHENICLLLKSIDKYVDGKFCSSLQIFTDSLVCSTNNEECMFSSCSLCEDFFAEKVEENVSDGNAKITWSQWINENGRAEKKEFLGSVDEARQQSKYFEKLKQEVSEEKIVLQVDFAENFNMKEQDEIQKAHWNSKPLSIFTAYVWSKNENFAFALPSSDITHDKFVVDAALKIILNHIVTILPNIKVVDCFSDGAASQFKQRFHFRNLTQIANEHNIDLSWHFFATSHGKGVVGGIGGTVKRVVWSAILGGEVYRSVEDFIKIAKKKTKKVILIEITKNNIDESKNKLESIFKTAKSILETLKMHSVKVVDNNTLEFRYYSSCFQKQTVKY</sequence>